<organism evidence="1 2">
    <name type="scientific">Roseovarius gahaiensis</name>
    <dbReference type="NCBI Taxonomy" id="2716691"/>
    <lineage>
        <taxon>Bacteria</taxon>
        <taxon>Pseudomonadati</taxon>
        <taxon>Pseudomonadota</taxon>
        <taxon>Alphaproteobacteria</taxon>
        <taxon>Rhodobacterales</taxon>
        <taxon>Roseobacteraceae</taxon>
        <taxon>Roseovarius</taxon>
    </lineage>
</organism>
<dbReference type="RefSeq" id="WP_167195986.1">
    <property type="nucleotide sequence ID" value="NZ_JAAORB010000013.1"/>
</dbReference>
<comment type="caution">
    <text evidence="1">The sequence shown here is derived from an EMBL/GenBank/DDBJ whole genome shotgun (WGS) entry which is preliminary data.</text>
</comment>
<reference evidence="1" key="1">
    <citation type="submission" date="2020-03" db="EMBL/GenBank/DDBJ databases">
        <title>Roseovarius gahaiensis sp. nov., isolated from Gahai Saline Lake, China.</title>
        <authorList>
            <person name="Sun X."/>
        </authorList>
    </citation>
    <scope>NUCLEOTIDE SEQUENCE</scope>
    <source>
        <strain evidence="1">GH877</strain>
    </source>
</reference>
<evidence type="ECO:0000313" key="2">
    <source>
        <dbReference type="Proteomes" id="UP000639775"/>
    </source>
</evidence>
<accession>A0A967BCG6</accession>
<dbReference type="Proteomes" id="UP000639775">
    <property type="component" value="Unassembled WGS sequence"/>
</dbReference>
<evidence type="ECO:0000313" key="1">
    <source>
        <dbReference type="EMBL" id="NHQ74559.1"/>
    </source>
</evidence>
<dbReference type="EMBL" id="JAAORB010000013">
    <property type="protein sequence ID" value="NHQ74559.1"/>
    <property type="molecule type" value="Genomic_DNA"/>
</dbReference>
<name>A0A967BCG6_9RHOB</name>
<keyword evidence="2" id="KW-1185">Reference proteome</keyword>
<protein>
    <submittedName>
        <fullName evidence="1">Uncharacterized protein</fullName>
    </submittedName>
</protein>
<gene>
    <name evidence="1" type="ORF">HAT86_08790</name>
</gene>
<proteinExistence type="predicted"/>
<sequence>MARTLHADGTTGKVYIYNNDQPPATYETPTGPQLGDLHFHSDLSYLGNAQVIDVTLTHPERTRSSSTSKGLFGSSTYYNPRQGTQSYDLAGHNFGRIVPFIPFYGESQMPSGTVVQQAGESARAVSIYLTNTTIRAFENWVTFDNTLPAITRRYRVFLFETLFEGSGNESIRIAPTLFRAGFGKLSTAYRYLRTSETPDVFVTAGKTADVQSGGLKVVLPDGRRALQSATYTGSFAGSPAAGCGYEL</sequence>
<dbReference type="AlphaFoldDB" id="A0A967BCG6"/>